<dbReference type="PANTHER" id="PTHR21547:SF0">
    <property type="entry name" value="CLUSTERIN-ASSOCIATED PROTEIN 1"/>
    <property type="match status" value="1"/>
</dbReference>
<evidence type="ECO:0000256" key="3">
    <source>
        <dbReference type="ARBA" id="ARBA00022794"/>
    </source>
</evidence>
<evidence type="ECO:0000256" key="8">
    <source>
        <dbReference type="SAM" id="MobiDB-lite"/>
    </source>
</evidence>
<protein>
    <recommendedName>
        <fullName evidence="11">Clusterin-associated protein 1</fullName>
    </recommendedName>
</protein>
<comment type="subcellular location">
    <subcellularLocation>
        <location evidence="1">Cell projection</location>
        <location evidence="1">Cilium</location>
    </subcellularLocation>
</comment>
<comment type="similarity">
    <text evidence="2">Belongs to the CLUAP1 family.</text>
</comment>
<feature type="coiled-coil region" evidence="7">
    <location>
        <begin position="190"/>
        <end position="259"/>
    </location>
</feature>
<gene>
    <name evidence="9" type="ORF">CTEN210_15558</name>
</gene>
<evidence type="ECO:0000256" key="2">
    <source>
        <dbReference type="ARBA" id="ARBA00008340"/>
    </source>
</evidence>
<evidence type="ECO:0000256" key="4">
    <source>
        <dbReference type="ARBA" id="ARBA00023054"/>
    </source>
</evidence>
<comment type="caution">
    <text evidence="9">The sequence shown here is derived from an EMBL/GenBank/DDBJ whole genome shotgun (WGS) entry which is preliminary data.</text>
</comment>
<feature type="compositionally biased region" description="Basic and acidic residues" evidence="8">
    <location>
        <begin position="288"/>
        <end position="302"/>
    </location>
</feature>
<name>A0AAD3D711_9STRA</name>
<dbReference type="EMBL" id="BLLK01000062">
    <property type="protein sequence ID" value="GFH59082.1"/>
    <property type="molecule type" value="Genomic_DNA"/>
</dbReference>
<evidence type="ECO:0000313" key="10">
    <source>
        <dbReference type="Proteomes" id="UP001054902"/>
    </source>
</evidence>
<dbReference type="GO" id="GO:0005929">
    <property type="term" value="C:cilium"/>
    <property type="evidence" value="ECO:0007669"/>
    <property type="project" value="UniProtKB-SubCell"/>
</dbReference>
<evidence type="ECO:0000256" key="1">
    <source>
        <dbReference type="ARBA" id="ARBA00004138"/>
    </source>
</evidence>
<proteinExistence type="inferred from homology"/>
<reference evidence="9 10" key="1">
    <citation type="journal article" date="2021" name="Sci. Rep.">
        <title>The genome of the diatom Chaetoceros tenuissimus carries an ancient integrated fragment of an extant virus.</title>
        <authorList>
            <person name="Hongo Y."/>
            <person name="Kimura K."/>
            <person name="Takaki Y."/>
            <person name="Yoshida Y."/>
            <person name="Baba S."/>
            <person name="Kobayashi G."/>
            <person name="Nagasaki K."/>
            <person name="Hano T."/>
            <person name="Tomaru Y."/>
        </authorList>
    </citation>
    <scope>NUCLEOTIDE SEQUENCE [LARGE SCALE GENOMIC DNA]</scope>
    <source>
        <strain evidence="9 10">NIES-3715</strain>
    </source>
</reference>
<keyword evidence="6" id="KW-0966">Cell projection</keyword>
<accession>A0AAD3D711</accession>
<dbReference type="AlphaFoldDB" id="A0AAD3D711"/>
<dbReference type="PANTHER" id="PTHR21547">
    <property type="entry name" value="CLUSTERIN ASSOCIATED PROTEIN 1"/>
    <property type="match status" value="1"/>
</dbReference>
<feature type="compositionally biased region" description="Low complexity" evidence="8">
    <location>
        <begin position="350"/>
        <end position="366"/>
    </location>
</feature>
<sequence length="395" mass="45566">MKSRSERKELIEVLNKLYYPTEITTETFKHPNFDELAEVLYWFAQRLNPSTTIHTRIDSESDRVEFIKSIVIFFFEVADLRLDTRKLYYADKKCVSELIKVGNFLLDAIDIEKDQAVSTVQQKKIALIEQKKIDRIKYLTSKLTESGANLHSLLQEEAKVEVDRSDFHNVIQSIIEGNEVASTKESDSFRDAMNRILEQKKHDLDILQEEINEIKADMHDLQLNIQRKKEDIERNENRLKSLQSTKPTFLNELKALEDDLQKHYDLYMERYRNIHYLQHELKRLKESEVKNSRKLQLAEDQRGILLDNNKMPSPTKSEEASTHSSNANSVIVIDEESSHQTSSKLSSNASGSHLGSTSNSSTLSISVDTTSSFLQNENEISPISKESSDDSDDDF</sequence>
<keyword evidence="10" id="KW-1185">Reference proteome</keyword>
<keyword evidence="5" id="KW-0969">Cilium</keyword>
<dbReference type="Proteomes" id="UP001054902">
    <property type="component" value="Unassembled WGS sequence"/>
</dbReference>
<dbReference type="GO" id="GO:0005815">
    <property type="term" value="C:microtubule organizing center"/>
    <property type="evidence" value="ECO:0007669"/>
    <property type="project" value="TreeGrafter"/>
</dbReference>
<keyword evidence="4 7" id="KW-0175">Coiled coil</keyword>
<feature type="compositionally biased region" description="Polar residues" evidence="8">
    <location>
        <begin position="339"/>
        <end position="349"/>
    </location>
</feature>
<evidence type="ECO:0008006" key="11">
    <source>
        <dbReference type="Google" id="ProtNLM"/>
    </source>
</evidence>
<dbReference type="InterPro" id="IPR019366">
    <property type="entry name" value="Clusterin-associated_protein-1"/>
</dbReference>
<organism evidence="9 10">
    <name type="scientific">Chaetoceros tenuissimus</name>
    <dbReference type="NCBI Taxonomy" id="426638"/>
    <lineage>
        <taxon>Eukaryota</taxon>
        <taxon>Sar</taxon>
        <taxon>Stramenopiles</taxon>
        <taxon>Ochrophyta</taxon>
        <taxon>Bacillariophyta</taxon>
        <taxon>Coscinodiscophyceae</taxon>
        <taxon>Chaetocerotophycidae</taxon>
        <taxon>Chaetocerotales</taxon>
        <taxon>Chaetocerotaceae</taxon>
        <taxon>Chaetoceros</taxon>
    </lineage>
</organism>
<dbReference type="GO" id="GO:0030992">
    <property type="term" value="C:intraciliary transport particle B"/>
    <property type="evidence" value="ECO:0007669"/>
    <property type="project" value="TreeGrafter"/>
</dbReference>
<evidence type="ECO:0000256" key="6">
    <source>
        <dbReference type="ARBA" id="ARBA00023273"/>
    </source>
</evidence>
<dbReference type="GO" id="GO:0060271">
    <property type="term" value="P:cilium assembly"/>
    <property type="evidence" value="ECO:0007669"/>
    <property type="project" value="TreeGrafter"/>
</dbReference>
<evidence type="ECO:0000256" key="7">
    <source>
        <dbReference type="SAM" id="Coils"/>
    </source>
</evidence>
<evidence type="ECO:0000256" key="5">
    <source>
        <dbReference type="ARBA" id="ARBA00023069"/>
    </source>
</evidence>
<keyword evidence="3" id="KW-0970">Cilium biogenesis/degradation</keyword>
<evidence type="ECO:0000313" key="9">
    <source>
        <dbReference type="EMBL" id="GFH59082.1"/>
    </source>
</evidence>
<feature type="region of interest" description="Disordered" evidence="8">
    <location>
        <begin position="288"/>
        <end position="395"/>
    </location>
</feature>
<dbReference type="Pfam" id="PF10234">
    <property type="entry name" value="Cluap1"/>
    <property type="match status" value="1"/>
</dbReference>
<feature type="compositionally biased region" description="Polar residues" evidence="8">
    <location>
        <begin position="367"/>
        <end position="385"/>
    </location>
</feature>